<feature type="compositionally biased region" description="Polar residues" evidence="1">
    <location>
        <begin position="1"/>
        <end position="12"/>
    </location>
</feature>
<dbReference type="EMBL" id="NBIV01000298">
    <property type="protein sequence ID" value="PXF40413.1"/>
    <property type="molecule type" value="Genomic_DNA"/>
</dbReference>
<gene>
    <name evidence="2" type="ORF">BWQ96_09873</name>
</gene>
<keyword evidence="3" id="KW-1185">Reference proteome</keyword>
<feature type="region of interest" description="Disordered" evidence="1">
    <location>
        <begin position="1"/>
        <end position="25"/>
    </location>
</feature>
<evidence type="ECO:0000313" key="2">
    <source>
        <dbReference type="EMBL" id="PXF40413.1"/>
    </source>
</evidence>
<dbReference type="AlphaFoldDB" id="A0A2V3IEC1"/>
<protein>
    <submittedName>
        <fullName evidence="2">Uncharacterized protein</fullName>
    </submittedName>
</protein>
<dbReference type="Proteomes" id="UP000247409">
    <property type="component" value="Unassembled WGS sequence"/>
</dbReference>
<feature type="compositionally biased region" description="Basic and acidic residues" evidence="1">
    <location>
        <begin position="13"/>
        <end position="25"/>
    </location>
</feature>
<reference evidence="2 3" key="1">
    <citation type="journal article" date="2018" name="Mol. Biol. Evol.">
        <title>Analysis of the draft genome of the red seaweed Gracilariopsis chorda provides insights into genome size evolution in Rhodophyta.</title>
        <authorList>
            <person name="Lee J."/>
            <person name="Yang E.C."/>
            <person name="Graf L."/>
            <person name="Yang J.H."/>
            <person name="Qiu H."/>
            <person name="Zel Zion U."/>
            <person name="Chan C.X."/>
            <person name="Stephens T.G."/>
            <person name="Weber A.P.M."/>
            <person name="Boo G.H."/>
            <person name="Boo S.M."/>
            <person name="Kim K.M."/>
            <person name="Shin Y."/>
            <person name="Jung M."/>
            <person name="Lee S.J."/>
            <person name="Yim H.S."/>
            <person name="Lee J.H."/>
            <person name="Bhattacharya D."/>
            <person name="Yoon H.S."/>
        </authorList>
    </citation>
    <scope>NUCLEOTIDE SEQUENCE [LARGE SCALE GENOMIC DNA]</scope>
    <source>
        <strain evidence="2 3">SKKU-2015</strain>
        <tissue evidence="2">Whole body</tissue>
    </source>
</reference>
<sequence length="117" mass="13088">MEQNEAHVQNRTGRVDSDDPWENHHLPVDSMHEIELMLWKNPPKVRHQTSSIKVEKGMITENGPCMTSYHGSGHPPGEDANGQDEKRGILKRTTTAALCKGEAIVRKLKTGILSSKH</sequence>
<comment type="caution">
    <text evidence="2">The sequence shown here is derived from an EMBL/GenBank/DDBJ whole genome shotgun (WGS) entry which is preliminary data.</text>
</comment>
<organism evidence="2 3">
    <name type="scientific">Gracilariopsis chorda</name>
    <dbReference type="NCBI Taxonomy" id="448386"/>
    <lineage>
        <taxon>Eukaryota</taxon>
        <taxon>Rhodophyta</taxon>
        <taxon>Florideophyceae</taxon>
        <taxon>Rhodymeniophycidae</taxon>
        <taxon>Gracilariales</taxon>
        <taxon>Gracilariaceae</taxon>
        <taxon>Gracilariopsis</taxon>
    </lineage>
</organism>
<name>A0A2V3IEC1_9FLOR</name>
<evidence type="ECO:0000313" key="3">
    <source>
        <dbReference type="Proteomes" id="UP000247409"/>
    </source>
</evidence>
<proteinExistence type="predicted"/>
<accession>A0A2V3IEC1</accession>
<evidence type="ECO:0000256" key="1">
    <source>
        <dbReference type="SAM" id="MobiDB-lite"/>
    </source>
</evidence>
<feature type="region of interest" description="Disordered" evidence="1">
    <location>
        <begin position="44"/>
        <end position="86"/>
    </location>
</feature>